<accession>A0A6A6ICJ0</accession>
<dbReference type="EMBL" id="ML987197">
    <property type="protein sequence ID" value="KAF2247203.1"/>
    <property type="molecule type" value="Genomic_DNA"/>
</dbReference>
<gene>
    <name evidence="2" type="ORF">BU26DRAFT_566189</name>
</gene>
<feature type="region of interest" description="Disordered" evidence="1">
    <location>
        <begin position="1"/>
        <end position="31"/>
    </location>
</feature>
<dbReference type="GeneID" id="54586812"/>
<name>A0A6A6ICJ0_9PLEO</name>
<reference evidence="2" key="1">
    <citation type="journal article" date="2020" name="Stud. Mycol.">
        <title>101 Dothideomycetes genomes: a test case for predicting lifestyles and emergence of pathogens.</title>
        <authorList>
            <person name="Haridas S."/>
            <person name="Albert R."/>
            <person name="Binder M."/>
            <person name="Bloem J."/>
            <person name="Labutti K."/>
            <person name="Salamov A."/>
            <person name="Andreopoulos B."/>
            <person name="Baker S."/>
            <person name="Barry K."/>
            <person name="Bills G."/>
            <person name="Bluhm B."/>
            <person name="Cannon C."/>
            <person name="Castanera R."/>
            <person name="Culley D."/>
            <person name="Daum C."/>
            <person name="Ezra D."/>
            <person name="Gonzalez J."/>
            <person name="Henrissat B."/>
            <person name="Kuo A."/>
            <person name="Liang C."/>
            <person name="Lipzen A."/>
            <person name="Lutzoni F."/>
            <person name="Magnuson J."/>
            <person name="Mondo S."/>
            <person name="Nolan M."/>
            <person name="Ohm R."/>
            <person name="Pangilinan J."/>
            <person name="Park H.-J."/>
            <person name="Ramirez L."/>
            <person name="Alfaro M."/>
            <person name="Sun H."/>
            <person name="Tritt A."/>
            <person name="Yoshinaga Y."/>
            <person name="Zwiers L.-H."/>
            <person name="Turgeon B."/>
            <person name="Goodwin S."/>
            <person name="Spatafora J."/>
            <person name="Crous P."/>
            <person name="Grigoriev I."/>
        </authorList>
    </citation>
    <scope>NUCLEOTIDE SEQUENCE</scope>
    <source>
        <strain evidence="2">CBS 122368</strain>
    </source>
</reference>
<dbReference type="AlphaFoldDB" id="A0A6A6ICJ0"/>
<keyword evidence="3" id="KW-1185">Reference proteome</keyword>
<dbReference type="OrthoDB" id="3864240at2759"/>
<sequence>MAKRRNSSPEAPVAKRTREEPAPEPTKDAQVEPQCLPLPTEIFHMICSELGTHGVASFRLACKAFCVIGKEHLVEELCFFLHRRSIMKVVAIANHPYWARHVKTLVFENVEPKDWSKMRKESDLINERVDKKAYSRYDSFLWQNLNNSGYFEDRPGSLHSQIIPILGKFTNLKAITCHHGFKDPRPSGPDVNTPLKILFDRYTAKQLELPFWKVRGSGRIWAPARLPDNWNFLRGANRTLAQFHRIAQAAFGTRSLAHLDTVNIQSHHSAVLHWQRPEPGDYLLDNDGLKHLTIQYHPHHFNGAIWQVAPGSLCRDLEYLSKPEQRLVFEPSQGDHVLAGGTSNLRSLTLASRLDNPSKWLAADLFSNGGSVYLPRWPHLEEVRFVNCVFKNEDTVDWLVQQRIRVTMKNVFLSEENAIKLFDASSLKSLEVSGLVIIRGNKQDRLWIVADEHNAPAFARRFRPYVVPMDKSISWFVHPDNLEQCRLQGKEAKTVLTEDNAWAVASIEHST</sequence>
<proteinExistence type="predicted"/>
<organism evidence="2 3">
    <name type="scientific">Trematosphaeria pertusa</name>
    <dbReference type="NCBI Taxonomy" id="390896"/>
    <lineage>
        <taxon>Eukaryota</taxon>
        <taxon>Fungi</taxon>
        <taxon>Dikarya</taxon>
        <taxon>Ascomycota</taxon>
        <taxon>Pezizomycotina</taxon>
        <taxon>Dothideomycetes</taxon>
        <taxon>Pleosporomycetidae</taxon>
        <taxon>Pleosporales</taxon>
        <taxon>Massarineae</taxon>
        <taxon>Trematosphaeriaceae</taxon>
        <taxon>Trematosphaeria</taxon>
    </lineage>
</organism>
<evidence type="ECO:0000313" key="3">
    <source>
        <dbReference type="Proteomes" id="UP000800094"/>
    </source>
</evidence>
<protein>
    <recommendedName>
        <fullName evidence="4">F-box domain-containing protein</fullName>
    </recommendedName>
</protein>
<evidence type="ECO:0000256" key="1">
    <source>
        <dbReference type="SAM" id="MobiDB-lite"/>
    </source>
</evidence>
<feature type="compositionally biased region" description="Basic and acidic residues" evidence="1">
    <location>
        <begin position="16"/>
        <end position="30"/>
    </location>
</feature>
<dbReference type="Proteomes" id="UP000800094">
    <property type="component" value="Unassembled WGS sequence"/>
</dbReference>
<evidence type="ECO:0000313" key="2">
    <source>
        <dbReference type="EMBL" id="KAF2247203.1"/>
    </source>
</evidence>
<evidence type="ECO:0008006" key="4">
    <source>
        <dbReference type="Google" id="ProtNLM"/>
    </source>
</evidence>
<dbReference type="RefSeq" id="XP_033682207.1">
    <property type="nucleotide sequence ID" value="XM_033833482.1"/>
</dbReference>